<feature type="transmembrane region" description="Helical" evidence="1">
    <location>
        <begin position="451"/>
        <end position="473"/>
    </location>
</feature>
<evidence type="ECO:0000313" key="3">
    <source>
        <dbReference type="Proteomes" id="UP001595867"/>
    </source>
</evidence>
<feature type="transmembrane region" description="Helical" evidence="1">
    <location>
        <begin position="387"/>
        <end position="409"/>
    </location>
</feature>
<proteinExistence type="predicted"/>
<keyword evidence="1" id="KW-0812">Transmembrane</keyword>
<feature type="transmembrane region" description="Helical" evidence="1">
    <location>
        <begin position="415"/>
        <end position="439"/>
    </location>
</feature>
<feature type="transmembrane region" description="Helical" evidence="1">
    <location>
        <begin position="7"/>
        <end position="26"/>
    </location>
</feature>
<feature type="transmembrane region" description="Helical" evidence="1">
    <location>
        <begin position="46"/>
        <end position="64"/>
    </location>
</feature>
<accession>A0ABV8J9E8</accession>
<reference evidence="3" key="1">
    <citation type="journal article" date="2019" name="Int. J. Syst. Evol. Microbiol.">
        <title>The Global Catalogue of Microorganisms (GCM) 10K type strain sequencing project: providing services to taxonomists for standard genome sequencing and annotation.</title>
        <authorList>
            <consortium name="The Broad Institute Genomics Platform"/>
            <consortium name="The Broad Institute Genome Sequencing Center for Infectious Disease"/>
            <person name="Wu L."/>
            <person name="Ma J."/>
        </authorList>
    </citation>
    <scope>NUCLEOTIDE SEQUENCE [LARGE SCALE GENOMIC DNA]</scope>
    <source>
        <strain evidence="3">TBRC 5832</strain>
    </source>
</reference>
<dbReference type="Proteomes" id="UP001595867">
    <property type="component" value="Unassembled WGS sequence"/>
</dbReference>
<evidence type="ECO:0000256" key="1">
    <source>
        <dbReference type="SAM" id="Phobius"/>
    </source>
</evidence>
<feature type="transmembrane region" description="Helical" evidence="1">
    <location>
        <begin position="71"/>
        <end position="92"/>
    </location>
</feature>
<dbReference type="EMBL" id="JBHSBL010000041">
    <property type="protein sequence ID" value="MFC4072646.1"/>
    <property type="molecule type" value="Genomic_DNA"/>
</dbReference>
<keyword evidence="1" id="KW-1133">Transmembrane helix</keyword>
<sequence length="474" mass="49674">MNTTRGITSAWLGHPVTMGALAVLVINDHVLKATHPGWVTGKLSDAAGMLLMPPLLAALAGLIAPRLPLRAVAVTAIVTVGVGFTFVKMWAYGAELASSTWSTLTPSLIRADPTDLLVLPLLAGAWSTLRHSAGAWLGYGTLGRGARVRPEGWTLERRTEGGPGRWTRAVRVAVLMPLALAGVAATSPAPRPLADLAVVSGDAVYVGASERSAYSDDWSVSRDGGVTWDDAEEPASPQAVACSRDGVCYRVVTGALAVQSSTGGGPWTDSWRVDDAQRRALYREYGDSEHISDLTSRALTVQDVPGGHVVVVANGRDGFAVRATDGRWERIGFPAFPWDRAPLALPTGPDPLSRPLVVTVIALIAGFLLTVAGVVSLRRSGASRHWWWLPALLPAAAILLVPPVVLAWLEPASILTFPAFFCPFLAVGVAVTCTVTALAASGAEAAARRTWLGSMAVAVLVTAGASAAAWQLMT</sequence>
<gene>
    <name evidence="2" type="ORF">ACFO0C_47605</name>
</gene>
<feature type="transmembrane region" description="Helical" evidence="1">
    <location>
        <begin position="356"/>
        <end position="375"/>
    </location>
</feature>
<evidence type="ECO:0000313" key="2">
    <source>
        <dbReference type="EMBL" id="MFC4072646.1"/>
    </source>
</evidence>
<dbReference type="RefSeq" id="WP_378073519.1">
    <property type="nucleotide sequence ID" value="NZ_JBHSBL010000041.1"/>
</dbReference>
<keyword evidence="1" id="KW-0472">Membrane</keyword>
<protein>
    <submittedName>
        <fullName evidence="2">Uncharacterized protein</fullName>
    </submittedName>
</protein>
<organism evidence="2 3">
    <name type="scientific">Actinoplanes subglobosus</name>
    <dbReference type="NCBI Taxonomy" id="1547892"/>
    <lineage>
        <taxon>Bacteria</taxon>
        <taxon>Bacillati</taxon>
        <taxon>Actinomycetota</taxon>
        <taxon>Actinomycetes</taxon>
        <taxon>Micromonosporales</taxon>
        <taxon>Micromonosporaceae</taxon>
        <taxon>Actinoplanes</taxon>
    </lineage>
</organism>
<keyword evidence="3" id="KW-1185">Reference proteome</keyword>
<comment type="caution">
    <text evidence="2">The sequence shown here is derived from an EMBL/GenBank/DDBJ whole genome shotgun (WGS) entry which is preliminary data.</text>
</comment>
<name>A0ABV8J9E8_9ACTN</name>